<protein>
    <submittedName>
        <fullName evidence="4">40-residue YVTN family beta-propeller repeat-containing protein</fullName>
    </submittedName>
</protein>
<dbReference type="InterPro" id="IPR011048">
    <property type="entry name" value="Haem_d1_sf"/>
</dbReference>
<evidence type="ECO:0000259" key="3">
    <source>
        <dbReference type="Pfam" id="PF21783"/>
    </source>
</evidence>
<dbReference type="STRING" id="29529.SAMN04488122_3265"/>
<evidence type="ECO:0000256" key="1">
    <source>
        <dbReference type="ARBA" id="ARBA00022729"/>
    </source>
</evidence>
<dbReference type="RefSeq" id="WP_089896460.1">
    <property type="nucleotide sequence ID" value="NZ_FOJG01000001.1"/>
</dbReference>
<dbReference type="InterPro" id="IPR011964">
    <property type="entry name" value="YVTN_b-propeller_repeat"/>
</dbReference>
<feature type="domain" description="YNCE-like beta-propeller" evidence="3">
    <location>
        <begin position="84"/>
        <end position="291"/>
    </location>
</feature>
<accession>A0A1I0RRG3</accession>
<proteinExistence type="predicted"/>
<reference evidence="5" key="1">
    <citation type="submission" date="2016-10" db="EMBL/GenBank/DDBJ databases">
        <authorList>
            <person name="Varghese N."/>
            <person name="Submissions S."/>
        </authorList>
    </citation>
    <scope>NUCLEOTIDE SEQUENCE [LARGE SCALE GENOMIC DNA]</scope>
    <source>
        <strain evidence="5">DSM 3695</strain>
    </source>
</reference>
<dbReference type="InterPro" id="IPR048433">
    <property type="entry name" value="YNCE-like_beta-prop"/>
</dbReference>
<gene>
    <name evidence="4" type="ORF">SAMN04488122_3265</name>
</gene>
<organism evidence="4 5">
    <name type="scientific">Chitinophaga arvensicola</name>
    <dbReference type="NCBI Taxonomy" id="29529"/>
    <lineage>
        <taxon>Bacteria</taxon>
        <taxon>Pseudomonadati</taxon>
        <taxon>Bacteroidota</taxon>
        <taxon>Chitinophagia</taxon>
        <taxon>Chitinophagales</taxon>
        <taxon>Chitinophagaceae</taxon>
        <taxon>Chitinophaga</taxon>
    </lineage>
</organism>
<evidence type="ECO:0000313" key="4">
    <source>
        <dbReference type="EMBL" id="SEW43838.1"/>
    </source>
</evidence>
<name>A0A1I0RRG3_9BACT</name>
<dbReference type="NCBIfam" id="TIGR02276">
    <property type="entry name" value="beta_rpt_yvtn"/>
    <property type="match status" value="1"/>
</dbReference>
<dbReference type="PANTHER" id="PTHR47197:SF3">
    <property type="entry name" value="DIHYDRO-HEME D1 DEHYDROGENASE"/>
    <property type="match status" value="1"/>
</dbReference>
<keyword evidence="5" id="KW-1185">Reference proteome</keyword>
<dbReference type="PANTHER" id="PTHR47197">
    <property type="entry name" value="PROTEIN NIRF"/>
    <property type="match status" value="1"/>
</dbReference>
<feature type="signal peptide" evidence="2">
    <location>
        <begin position="1"/>
        <end position="19"/>
    </location>
</feature>
<sequence length="331" mass="34801">MKPSGLFLVALLLPAFLQAQTGAKVVNTFSVPGDGRWDYLTSGPDNKLYVSHGNQVNVVDKKTGQSLSVFNDLSGVHGIALDVANGKGFISNGKENNVVVFDLKTEGVVTKIATGNNPDAIMYEPVSKTIVTGNGKSNSLSVIDPVTLKVKATVNIGGKPEAIVSDLEGKLYVNLEDKAAIAVVDVHTFQVVRTIKLTPQGEDPAGLAIDVKNKLLFVGCGNEKLLVVQLSNDAIIAALPIGEDCDGVAYNAHTQTIYASNADGTLNIIHQTGAKQFKAEKALITQKGAKTLALDESTNSVYLSVAGFTKEKDAAGRAGVVPGTFKVLVVR</sequence>
<feature type="chain" id="PRO_5011732694" evidence="2">
    <location>
        <begin position="20"/>
        <end position="331"/>
    </location>
</feature>
<dbReference type="SUPFAM" id="SSF51004">
    <property type="entry name" value="C-terminal (heme d1) domain of cytochrome cd1-nitrite reductase"/>
    <property type="match status" value="1"/>
</dbReference>
<dbReference type="Pfam" id="PF21783">
    <property type="entry name" value="YNCE"/>
    <property type="match status" value="1"/>
</dbReference>
<evidence type="ECO:0000313" key="5">
    <source>
        <dbReference type="Proteomes" id="UP000199310"/>
    </source>
</evidence>
<evidence type="ECO:0000256" key="2">
    <source>
        <dbReference type="SAM" id="SignalP"/>
    </source>
</evidence>
<dbReference type="Gene3D" id="2.130.10.10">
    <property type="entry name" value="YVTN repeat-like/Quinoprotein amine dehydrogenase"/>
    <property type="match status" value="1"/>
</dbReference>
<dbReference type="Proteomes" id="UP000199310">
    <property type="component" value="Unassembled WGS sequence"/>
</dbReference>
<dbReference type="EMBL" id="FOJG01000001">
    <property type="protein sequence ID" value="SEW43838.1"/>
    <property type="molecule type" value="Genomic_DNA"/>
</dbReference>
<keyword evidence="1 2" id="KW-0732">Signal</keyword>
<dbReference type="OrthoDB" id="7187796at2"/>
<dbReference type="AlphaFoldDB" id="A0A1I0RRG3"/>
<dbReference type="InterPro" id="IPR015943">
    <property type="entry name" value="WD40/YVTN_repeat-like_dom_sf"/>
</dbReference>
<dbReference type="InterPro" id="IPR051200">
    <property type="entry name" value="Host-pathogen_enzymatic-act"/>
</dbReference>